<dbReference type="Proteomes" id="UP000070544">
    <property type="component" value="Unassembled WGS sequence"/>
</dbReference>
<proteinExistence type="predicted"/>
<feature type="region of interest" description="Disordered" evidence="1">
    <location>
        <begin position="192"/>
        <end position="245"/>
    </location>
</feature>
<dbReference type="EMBL" id="KQ965734">
    <property type="protein sequence ID" value="KXS20744.1"/>
    <property type="molecule type" value="Genomic_DNA"/>
</dbReference>
<name>A0A139AVL8_GONPJ</name>
<dbReference type="AlphaFoldDB" id="A0A139AVL8"/>
<accession>A0A139AVL8</accession>
<evidence type="ECO:0000256" key="1">
    <source>
        <dbReference type="SAM" id="MobiDB-lite"/>
    </source>
</evidence>
<feature type="compositionally biased region" description="Basic and acidic residues" evidence="1">
    <location>
        <begin position="232"/>
        <end position="245"/>
    </location>
</feature>
<dbReference type="OrthoDB" id="10470442at2759"/>
<evidence type="ECO:0000313" key="3">
    <source>
        <dbReference type="Proteomes" id="UP000070544"/>
    </source>
</evidence>
<gene>
    <name evidence="2" type="ORF">M427DRAFT_344020</name>
</gene>
<sequence length="326" mass="37284">MRGGGGDPILDPESGRTKAVISAIEKADKHPPETMKEIIKIQESYRRDLKRQIQERAESQEVSHEPTGTSIPLQPYHPVSPSARTGRPHTDIAPPNPLEALIHVHDRNFETVYSPFGREGGGAPLLLPQILSGGINELDAKLGGRGRSKERESTRQKHDDRRRQLDEFKRQCEELDARAREEEKALERLHRERDPFVVSQPSPHSEAEWSKFGGKKQRLRSASEPVRQEMGLGERKDPRTENPRRQIVDIDPKSRIDANEAVVYRGELDCQIAEMSSRRRMERDEDSRLATMHVRSATSYLLGHRHHDPKAKPRTRLPQITRYIQS</sequence>
<evidence type="ECO:0000313" key="2">
    <source>
        <dbReference type="EMBL" id="KXS20744.1"/>
    </source>
</evidence>
<keyword evidence="3" id="KW-1185">Reference proteome</keyword>
<feature type="region of interest" description="Disordered" evidence="1">
    <location>
        <begin position="50"/>
        <end position="94"/>
    </location>
</feature>
<feature type="region of interest" description="Disordered" evidence="1">
    <location>
        <begin position="138"/>
        <end position="165"/>
    </location>
</feature>
<protein>
    <submittedName>
        <fullName evidence="2">Uncharacterized protein</fullName>
    </submittedName>
</protein>
<feature type="compositionally biased region" description="Basic and acidic residues" evidence="1">
    <location>
        <begin position="50"/>
        <end position="64"/>
    </location>
</feature>
<reference evidence="2 3" key="1">
    <citation type="journal article" date="2015" name="Genome Biol. Evol.">
        <title>Phylogenomic analyses indicate that early fungi evolved digesting cell walls of algal ancestors of land plants.</title>
        <authorList>
            <person name="Chang Y."/>
            <person name="Wang S."/>
            <person name="Sekimoto S."/>
            <person name="Aerts A.L."/>
            <person name="Choi C."/>
            <person name="Clum A."/>
            <person name="LaButti K.M."/>
            <person name="Lindquist E.A."/>
            <person name="Yee Ngan C."/>
            <person name="Ohm R.A."/>
            <person name="Salamov A.A."/>
            <person name="Grigoriev I.V."/>
            <person name="Spatafora J.W."/>
            <person name="Berbee M.L."/>
        </authorList>
    </citation>
    <scope>NUCLEOTIDE SEQUENCE [LARGE SCALE GENOMIC DNA]</scope>
    <source>
        <strain evidence="2 3">JEL478</strain>
    </source>
</reference>
<organism evidence="2 3">
    <name type="scientific">Gonapodya prolifera (strain JEL478)</name>
    <name type="common">Monoblepharis prolifera</name>
    <dbReference type="NCBI Taxonomy" id="1344416"/>
    <lineage>
        <taxon>Eukaryota</taxon>
        <taxon>Fungi</taxon>
        <taxon>Fungi incertae sedis</taxon>
        <taxon>Chytridiomycota</taxon>
        <taxon>Chytridiomycota incertae sedis</taxon>
        <taxon>Monoblepharidomycetes</taxon>
        <taxon>Monoblepharidales</taxon>
        <taxon>Gonapodyaceae</taxon>
        <taxon>Gonapodya</taxon>
    </lineage>
</organism>